<feature type="non-terminal residue" evidence="1">
    <location>
        <position position="1"/>
    </location>
</feature>
<feature type="non-terminal residue" evidence="1">
    <location>
        <position position="218"/>
    </location>
</feature>
<gene>
    <name evidence="1" type="ORF">GR183_21650</name>
</gene>
<dbReference type="RefSeq" id="WP_160777768.1">
    <property type="nucleotide sequence ID" value="NZ_WUMV01000022.1"/>
</dbReference>
<evidence type="ECO:0000313" key="2">
    <source>
        <dbReference type="Proteomes" id="UP000433101"/>
    </source>
</evidence>
<sequence>ELTRAEIRHPAAEIILTDVAASTTSASGNGTFRLPDLARFAALAKQDLKGALSGEFTASADPSDLAGSAEVSVSAQDLETGIALADGLLGPAPNLSLQGDFTADGEAEVSRLSLEGQAVALSASGSANPETVDARANVKLSDLGLVDPRASGGLDLDATIEGPVSKPQIAANLTSQDLALLGKAVDALRLNADIVADRTAPTAQVSLAGTVDGKEISG</sequence>
<name>A0A7X3SA40_9HYPH</name>
<organism evidence="1 2">
    <name type="scientific">Stappia sediminis</name>
    <dbReference type="NCBI Taxonomy" id="2692190"/>
    <lineage>
        <taxon>Bacteria</taxon>
        <taxon>Pseudomonadati</taxon>
        <taxon>Pseudomonadota</taxon>
        <taxon>Alphaproteobacteria</taxon>
        <taxon>Hyphomicrobiales</taxon>
        <taxon>Stappiaceae</taxon>
        <taxon>Stappia</taxon>
    </lineage>
</organism>
<dbReference type="Proteomes" id="UP000433101">
    <property type="component" value="Unassembled WGS sequence"/>
</dbReference>
<keyword evidence="2" id="KW-1185">Reference proteome</keyword>
<reference evidence="1 2" key="1">
    <citation type="submission" date="2019-12" db="EMBL/GenBank/DDBJ databases">
        <authorList>
            <person name="Li M."/>
        </authorList>
    </citation>
    <scope>NUCLEOTIDE SEQUENCE [LARGE SCALE GENOMIC DNA]</scope>
    <source>
        <strain evidence="1 2">GBMRC 2046</strain>
    </source>
</reference>
<accession>A0A7X3SA40</accession>
<protein>
    <recommendedName>
        <fullName evidence="3">Translocation/assembly module TamB</fullName>
    </recommendedName>
</protein>
<evidence type="ECO:0008006" key="3">
    <source>
        <dbReference type="Google" id="ProtNLM"/>
    </source>
</evidence>
<evidence type="ECO:0000313" key="1">
    <source>
        <dbReference type="EMBL" id="MXN67517.1"/>
    </source>
</evidence>
<proteinExistence type="predicted"/>
<dbReference type="AlphaFoldDB" id="A0A7X3SA40"/>
<comment type="caution">
    <text evidence="1">The sequence shown here is derived from an EMBL/GenBank/DDBJ whole genome shotgun (WGS) entry which is preliminary data.</text>
</comment>
<dbReference type="EMBL" id="WUMV01000022">
    <property type="protein sequence ID" value="MXN67517.1"/>
    <property type="molecule type" value="Genomic_DNA"/>
</dbReference>